<evidence type="ECO:0008006" key="4">
    <source>
        <dbReference type="Google" id="ProtNLM"/>
    </source>
</evidence>
<sequence length="265" mass="29232">MTKLIIVITALAGSWLYTACSPKKPALFEQKNGIYFGTASDSLTYSFAKYPKRTVDTLRIPVKVLGDPPSTDKTFNIETATDAGLTAKEGVHFKLLNPYTIPAGRVAAVVPVVIYRTPDMDTTVFPFKLQLQASADFETHMVTKSAYLVKLSYLQKPANWGTVGGSDWAGYTTNFGTWTRTKYKLILDALYDPVNDTTVTEFPYQRTGFPPTATLYLQIVRNYIRINYPGNFSTPTLGVGATLRDPDVKLSDGTNPVIQVGPSNY</sequence>
<name>A0ABX3NZE9_9BACT</name>
<evidence type="ECO:0000313" key="3">
    <source>
        <dbReference type="Proteomes" id="UP000192277"/>
    </source>
</evidence>
<keyword evidence="1" id="KW-0732">Signal</keyword>
<dbReference type="Pfam" id="PF16132">
    <property type="entry name" value="DUF4843"/>
    <property type="match status" value="1"/>
</dbReference>
<evidence type="ECO:0000313" key="2">
    <source>
        <dbReference type="EMBL" id="OQP50017.1"/>
    </source>
</evidence>
<feature type="signal peptide" evidence="1">
    <location>
        <begin position="1"/>
        <end position="19"/>
    </location>
</feature>
<dbReference type="Proteomes" id="UP000192277">
    <property type="component" value="Unassembled WGS sequence"/>
</dbReference>
<dbReference type="RefSeq" id="WP_014219329.1">
    <property type="nucleotide sequence ID" value="NZ_LWBO01000007.1"/>
</dbReference>
<keyword evidence="3" id="KW-1185">Reference proteome</keyword>
<feature type="chain" id="PRO_5047505608" description="DUF4843 domain-containing protein" evidence="1">
    <location>
        <begin position="20"/>
        <end position="265"/>
    </location>
</feature>
<organism evidence="2 3">
    <name type="scientific">Niastella koreensis</name>
    <dbReference type="NCBI Taxonomy" id="354356"/>
    <lineage>
        <taxon>Bacteria</taxon>
        <taxon>Pseudomonadati</taxon>
        <taxon>Bacteroidota</taxon>
        <taxon>Chitinophagia</taxon>
        <taxon>Chitinophagales</taxon>
        <taxon>Chitinophagaceae</taxon>
        <taxon>Niastella</taxon>
    </lineage>
</organism>
<dbReference type="InterPro" id="IPR032299">
    <property type="entry name" value="DUF4843"/>
</dbReference>
<reference evidence="2 3" key="1">
    <citation type="submission" date="2016-04" db="EMBL/GenBank/DDBJ databases">
        <authorList>
            <person name="Chen L."/>
            <person name="Zhuang W."/>
            <person name="Wang G."/>
        </authorList>
    </citation>
    <scope>NUCLEOTIDE SEQUENCE [LARGE SCALE GENOMIC DNA]</scope>
    <source>
        <strain evidence="3">GR20</strain>
    </source>
</reference>
<gene>
    <name evidence="2" type="ORF">A4D02_26625</name>
</gene>
<proteinExistence type="predicted"/>
<evidence type="ECO:0000256" key="1">
    <source>
        <dbReference type="SAM" id="SignalP"/>
    </source>
</evidence>
<accession>A0ABX3NZE9</accession>
<comment type="caution">
    <text evidence="2">The sequence shown here is derived from an EMBL/GenBank/DDBJ whole genome shotgun (WGS) entry which is preliminary data.</text>
</comment>
<protein>
    <recommendedName>
        <fullName evidence="4">DUF4843 domain-containing protein</fullName>
    </recommendedName>
</protein>
<dbReference type="EMBL" id="LWBO01000007">
    <property type="protein sequence ID" value="OQP50017.1"/>
    <property type="molecule type" value="Genomic_DNA"/>
</dbReference>